<proteinExistence type="predicted"/>
<evidence type="ECO:0000313" key="2">
    <source>
        <dbReference type="Proteomes" id="UP000284842"/>
    </source>
</evidence>
<dbReference type="InParanoid" id="A0A409VAX5"/>
<dbReference type="OrthoDB" id="2998304at2759"/>
<gene>
    <name evidence="1" type="ORF">CVT24_008871</name>
</gene>
<evidence type="ECO:0000313" key="1">
    <source>
        <dbReference type="EMBL" id="PPQ64058.1"/>
    </source>
</evidence>
<name>A0A409VAX5_9AGAR</name>
<dbReference type="AlphaFoldDB" id="A0A409VAX5"/>
<protein>
    <submittedName>
        <fullName evidence="1">Uncharacterized protein</fullName>
    </submittedName>
</protein>
<organism evidence="1 2">
    <name type="scientific">Panaeolus cyanescens</name>
    <dbReference type="NCBI Taxonomy" id="181874"/>
    <lineage>
        <taxon>Eukaryota</taxon>
        <taxon>Fungi</taxon>
        <taxon>Dikarya</taxon>
        <taxon>Basidiomycota</taxon>
        <taxon>Agaricomycotina</taxon>
        <taxon>Agaricomycetes</taxon>
        <taxon>Agaricomycetidae</taxon>
        <taxon>Agaricales</taxon>
        <taxon>Agaricineae</taxon>
        <taxon>Galeropsidaceae</taxon>
        <taxon>Panaeolus</taxon>
    </lineage>
</organism>
<accession>A0A409VAX5</accession>
<comment type="caution">
    <text evidence="1">The sequence shown here is derived from an EMBL/GenBank/DDBJ whole genome shotgun (WGS) entry which is preliminary data.</text>
</comment>
<keyword evidence="2" id="KW-1185">Reference proteome</keyword>
<sequence>MPSTLPLTHQELENRLLKWISSAYVPRYPFFETNVVRTPTFSSPSPSSSLASSLLSTSFTTSPESSTASLRDLPRWFNDIEIAGNDCDIPVEQYPDVAIYFLRGDLQEVMKKRKEVYLREAKRRFWDWRDFREDLTRIVVLVSPQVSSLAHDAMEHLRRAHPYVASSVKVGLIIGGTAVLLPALGLMAWKRFYQPQAAQGANRALASPQ</sequence>
<dbReference type="Proteomes" id="UP000284842">
    <property type="component" value="Unassembled WGS sequence"/>
</dbReference>
<dbReference type="EMBL" id="NHTK01006098">
    <property type="protein sequence ID" value="PPQ64058.1"/>
    <property type="molecule type" value="Genomic_DNA"/>
</dbReference>
<reference evidence="1 2" key="1">
    <citation type="journal article" date="2018" name="Evol. Lett.">
        <title>Horizontal gene cluster transfer increased hallucinogenic mushroom diversity.</title>
        <authorList>
            <person name="Reynolds H.T."/>
            <person name="Vijayakumar V."/>
            <person name="Gluck-Thaler E."/>
            <person name="Korotkin H.B."/>
            <person name="Matheny P.B."/>
            <person name="Slot J.C."/>
        </authorList>
    </citation>
    <scope>NUCLEOTIDE SEQUENCE [LARGE SCALE GENOMIC DNA]</scope>
    <source>
        <strain evidence="1 2">2629</strain>
    </source>
</reference>